<dbReference type="InterPro" id="IPR056072">
    <property type="entry name" value="SNTX_MACPF/CDC-like_dom"/>
</dbReference>
<dbReference type="Pfam" id="PF18078">
    <property type="entry name" value="Thioredoxin_11"/>
    <property type="match status" value="1"/>
</dbReference>
<proteinExistence type="predicted"/>
<dbReference type="GeneTree" id="ENSGT00390000014380"/>
<dbReference type="Pfam" id="PF21109">
    <property type="entry name" value="Stonustoxin_helical"/>
    <property type="match status" value="1"/>
</dbReference>
<dbReference type="PANTHER" id="PTHR31594:SF16">
    <property type="entry name" value="SI:CH211-281L24.3"/>
    <property type="match status" value="1"/>
</dbReference>
<dbReference type="EMBL" id="AFYH01212565">
    <property type="status" value="NOT_ANNOTATED_CDS"/>
    <property type="molecule type" value="Genomic_DNA"/>
</dbReference>
<dbReference type="InParanoid" id="H3A9H1"/>
<reference evidence="4" key="2">
    <citation type="submission" date="2025-08" db="UniProtKB">
        <authorList>
            <consortium name="Ensembl"/>
        </authorList>
    </citation>
    <scope>IDENTIFICATION</scope>
</reference>
<feature type="domain" description="SNTX thioredoxin-like" evidence="1">
    <location>
        <begin position="377"/>
        <end position="506"/>
    </location>
</feature>
<feature type="domain" description="Stonustoxin-like helical" evidence="2">
    <location>
        <begin position="272"/>
        <end position="366"/>
    </location>
</feature>
<dbReference type="EMBL" id="AFYH01212564">
    <property type="status" value="NOT_ANNOTATED_CDS"/>
    <property type="molecule type" value="Genomic_DNA"/>
</dbReference>
<dbReference type="OMA" id="QNIMARN"/>
<dbReference type="HOGENOM" id="CLU_015596_1_0_1"/>
<dbReference type="Pfam" id="PF24674">
    <property type="entry name" value="MACPF_SNTX"/>
    <property type="match status" value="1"/>
</dbReference>
<reference evidence="4" key="3">
    <citation type="submission" date="2025-09" db="UniProtKB">
        <authorList>
            <consortium name="Ensembl"/>
        </authorList>
    </citation>
    <scope>IDENTIFICATION</scope>
</reference>
<evidence type="ECO:0000259" key="3">
    <source>
        <dbReference type="Pfam" id="PF24674"/>
    </source>
</evidence>
<evidence type="ECO:0000313" key="5">
    <source>
        <dbReference type="Proteomes" id="UP000008672"/>
    </source>
</evidence>
<evidence type="ECO:0000259" key="2">
    <source>
        <dbReference type="Pfam" id="PF21109"/>
    </source>
</evidence>
<name>H3A9H1_LATCH</name>
<feature type="domain" description="SNTX MACPF/CDC-like" evidence="3">
    <location>
        <begin position="3"/>
        <end position="159"/>
    </location>
</feature>
<evidence type="ECO:0000259" key="1">
    <source>
        <dbReference type="Pfam" id="PF18078"/>
    </source>
</evidence>
<reference evidence="5" key="1">
    <citation type="submission" date="2011-08" db="EMBL/GenBank/DDBJ databases">
        <title>The draft genome of Latimeria chalumnae.</title>
        <authorList>
            <person name="Di Palma F."/>
            <person name="Alfoldi J."/>
            <person name="Johnson J."/>
            <person name="Berlin A."/>
            <person name="Gnerre S."/>
            <person name="Jaffe D."/>
            <person name="MacCallum I."/>
            <person name="Young S."/>
            <person name="Walker B.J."/>
            <person name="Lander E."/>
            <person name="Lindblad-Toh K."/>
        </authorList>
    </citation>
    <scope>NUCLEOTIDE SEQUENCE [LARGE SCALE GENOMIC DNA]</scope>
    <source>
        <strain evidence="5">Wild caught</strain>
    </source>
</reference>
<sequence>TIEMAALSRPFQLGMLYDCRNDSLVPGVSLWDLDLLNKDLRETSQRNTDFSIIASDSIEDKSSALNLKASLKASFLGGLVTVEGSGKYLNDKTTSKQQARVTLQYRTTTTYEQLTMSHLGHHNVTYPEVFNEGTATHVVTAIYGAQAFFVFDRMVSADESKKDVQGFMKGMINKILCIEMGSQGSVHIKEQDKLQANNFTCKFHGDFALPSNPTTFEDAIKIYTNLPKLIGENGENSVPVRVWLYPLYLLDSKAAKLVCSISIGLVNCSEAVLEELDEFDRQCNDLIKHKITNQFPEIGQKIKHFKSMCQRYKFFFQSKLAQLLPLIRGTGQQESSLADLLGTKEKSPFSAQLLTAWLEEKEREISTVESYLFQMKDIKVASSSSELDRVLNDFKVTNVFCFMFTSLKQHEPYLADLANYLKSPNDGTQVPTSEIQNYSQQSIKHWLNSDTSQRMRSCAMLFLELAEANKDEVKAKFIIASTEDESNPGASLYLYENGTLVEKKFQLP</sequence>
<dbReference type="AlphaFoldDB" id="H3A9H1"/>
<dbReference type="InterPro" id="IPR052090">
    <property type="entry name" value="Cytolytic_pore-forming_toxin"/>
</dbReference>
<accession>H3A9H1</accession>
<keyword evidence="5" id="KW-1185">Reference proteome</keyword>
<dbReference type="STRING" id="7897.ENSLACP00000006292"/>
<dbReference type="InterPro" id="IPR048997">
    <property type="entry name" value="Stonustoxin-like_helical"/>
</dbReference>
<dbReference type="Proteomes" id="UP000008672">
    <property type="component" value="Unassembled WGS sequence"/>
</dbReference>
<evidence type="ECO:0000313" key="4">
    <source>
        <dbReference type="Ensembl" id="ENSLACP00000006292.1"/>
    </source>
</evidence>
<organism evidence="4 5">
    <name type="scientific">Latimeria chalumnae</name>
    <name type="common">Coelacanth</name>
    <dbReference type="NCBI Taxonomy" id="7897"/>
    <lineage>
        <taxon>Eukaryota</taxon>
        <taxon>Metazoa</taxon>
        <taxon>Chordata</taxon>
        <taxon>Craniata</taxon>
        <taxon>Vertebrata</taxon>
        <taxon>Euteleostomi</taxon>
        <taxon>Coelacanthiformes</taxon>
        <taxon>Coelacanthidae</taxon>
        <taxon>Latimeria</taxon>
    </lineage>
</organism>
<protein>
    <submittedName>
        <fullName evidence="4">Uncharacterized protein</fullName>
    </submittedName>
</protein>
<dbReference type="Ensembl" id="ENSLACT00000006345.1">
    <property type="protein sequence ID" value="ENSLACP00000006292.1"/>
    <property type="gene ID" value="ENSLACG00000005582.1"/>
</dbReference>
<dbReference type="eggNOG" id="ENOG502QV7C">
    <property type="taxonomic scope" value="Eukaryota"/>
</dbReference>
<dbReference type="InterPro" id="IPR040581">
    <property type="entry name" value="Thioredoxin_11"/>
</dbReference>
<dbReference type="PANTHER" id="PTHR31594">
    <property type="entry name" value="AIG1-TYPE G DOMAIN-CONTAINING PROTEIN"/>
    <property type="match status" value="1"/>
</dbReference>